<feature type="region of interest" description="Disordered" evidence="1">
    <location>
        <begin position="58"/>
        <end position="83"/>
    </location>
</feature>
<accession>A0AAY4CT19</accession>
<dbReference type="Proteomes" id="UP000694580">
    <property type="component" value="Unplaced"/>
</dbReference>
<dbReference type="GeneTree" id="ENSGT01150000287332"/>
<name>A0AAY4CT19_9TELE</name>
<protein>
    <submittedName>
        <fullName evidence="2">Uncharacterized protein</fullName>
    </submittedName>
</protein>
<proteinExistence type="predicted"/>
<evidence type="ECO:0000256" key="1">
    <source>
        <dbReference type="SAM" id="MobiDB-lite"/>
    </source>
</evidence>
<keyword evidence="3" id="KW-1185">Reference proteome</keyword>
<dbReference type="AlphaFoldDB" id="A0AAY4CT19"/>
<dbReference type="Ensembl" id="ENSDCDT00010045667.1">
    <property type="protein sequence ID" value="ENSDCDP00010036273.1"/>
    <property type="gene ID" value="ENSDCDG00010023776.1"/>
</dbReference>
<reference evidence="2" key="1">
    <citation type="submission" date="2025-08" db="UniProtKB">
        <authorList>
            <consortium name="Ensembl"/>
        </authorList>
    </citation>
    <scope>IDENTIFICATION</scope>
</reference>
<organism evidence="2 3">
    <name type="scientific">Denticeps clupeoides</name>
    <name type="common">denticle herring</name>
    <dbReference type="NCBI Taxonomy" id="299321"/>
    <lineage>
        <taxon>Eukaryota</taxon>
        <taxon>Metazoa</taxon>
        <taxon>Chordata</taxon>
        <taxon>Craniata</taxon>
        <taxon>Vertebrata</taxon>
        <taxon>Euteleostomi</taxon>
        <taxon>Actinopterygii</taxon>
        <taxon>Neopterygii</taxon>
        <taxon>Teleostei</taxon>
        <taxon>Clupei</taxon>
        <taxon>Clupeiformes</taxon>
        <taxon>Denticipitoidei</taxon>
        <taxon>Denticipitidae</taxon>
        <taxon>Denticeps</taxon>
    </lineage>
</organism>
<sequence>MKDVAEVDQGRRGDGNDLQHPEADVRDGEGVVVADVLAAWLLRVADHLRLLVTPHLLHSDSQDHDPEDEEHGHPHLPHHGGVGLHLVQQLGEEAPVSHSVWMTKTQQSTKHTTI</sequence>
<evidence type="ECO:0000313" key="3">
    <source>
        <dbReference type="Proteomes" id="UP000694580"/>
    </source>
</evidence>
<reference evidence="2" key="2">
    <citation type="submission" date="2025-09" db="UniProtKB">
        <authorList>
            <consortium name="Ensembl"/>
        </authorList>
    </citation>
    <scope>IDENTIFICATION</scope>
</reference>
<feature type="region of interest" description="Disordered" evidence="1">
    <location>
        <begin position="1"/>
        <end position="28"/>
    </location>
</feature>
<evidence type="ECO:0000313" key="2">
    <source>
        <dbReference type="Ensembl" id="ENSDCDP00010036273.1"/>
    </source>
</evidence>